<evidence type="ECO:0000259" key="8">
    <source>
        <dbReference type="Pfam" id="PF00172"/>
    </source>
</evidence>
<evidence type="ECO:0000256" key="7">
    <source>
        <dbReference type="SAM" id="MobiDB-lite"/>
    </source>
</evidence>
<feature type="compositionally biased region" description="Polar residues" evidence="7">
    <location>
        <begin position="113"/>
        <end position="126"/>
    </location>
</feature>
<keyword evidence="4" id="KW-0238">DNA-binding</keyword>
<dbReference type="Pfam" id="PF00172">
    <property type="entry name" value="Zn_clus"/>
    <property type="match status" value="1"/>
</dbReference>
<evidence type="ECO:0000313" key="9">
    <source>
        <dbReference type="EMBL" id="KAK8099827.1"/>
    </source>
</evidence>
<organism evidence="9 10">
    <name type="scientific">Apiospora kogelbergensis</name>
    <dbReference type="NCBI Taxonomy" id="1337665"/>
    <lineage>
        <taxon>Eukaryota</taxon>
        <taxon>Fungi</taxon>
        <taxon>Dikarya</taxon>
        <taxon>Ascomycota</taxon>
        <taxon>Pezizomycotina</taxon>
        <taxon>Sordariomycetes</taxon>
        <taxon>Xylariomycetidae</taxon>
        <taxon>Amphisphaeriales</taxon>
        <taxon>Apiosporaceae</taxon>
        <taxon>Apiospora</taxon>
    </lineage>
</organism>
<evidence type="ECO:0000256" key="1">
    <source>
        <dbReference type="ARBA" id="ARBA00022723"/>
    </source>
</evidence>
<dbReference type="Proteomes" id="UP001392437">
    <property type="component" value="Unassembled WGS sequence"/>
</dbReference>
<keyword evidence="2" id="KW-0862">Zinc</keyword>
<keyword evidence="5" id="KW-0804">Transcription</keyword>
<name>A0AAW0QAT9_9PEZI</name>
<keyword evidence="6" id="KW-0539">Nucleus</keyword>
<feature type="region of interest" description="Disordered" evidence="7">
    <location>
        <begin position="88"/>
        <end position="130"/>
    </location>
</feature>
<dbReference type="GO" id="GO:0000981">
    <property type="term" value="F:DNA-binding transcription factor activity, RNA polymerase II-specific"/>
    <property type="evidence" value="ECO:0007669"/>
    <property type="project" value="InterPro"/>
</dbReference>
<accession>A0AAW0QAT9</accession>
<dbReference type="CDD" id="cd00067">
    <property type="entry name" value="GAL4"/>
    <property type="match status" value="1"/>
</dbReference>
<dbReference type="InterPro" id="IPR021858">
    <property type="entry name" value="Fun_TF"/>
</dbReference>
<comment type="caution">
    <text evidence="9">The sequence shown here is derived from an EMBL/GenBank/DDBJ whole genome shotgun (WGS) entry which is preliminary data.</text>
</comment>
<dbReference type="InterPro" id="IPR052360">
    <property type="entry name" value="Transcr_Regulatory_Proteins"/>
</dbReference>
<dbReference type="CDD" id="cd12148">
    <property type="entry name" value="fungal_TF_MHR"/>
    <property type="match status" value="1"/>
</dbReference>
<keyword evidence="3" id="KW-0805">Transcription regulation</keyword>
<dbReference type="PANTHER" id="PTHR36206:SF12">
    <property type="entry name" value="ASPERCRYPTIN BIOSYNTHESIS CLUSTER-SPECIFIC TRANSCRIPTION REGULATOR ATNN-RELATED"/>
    <property type="match status" value="1"/>
</dbReference>
<protein>
    <recommendedName>
        <fullName evidence="8">Zn(2)-C6 fungal-type domain-containing protein</fullName>
    </recommendedName>
</protein>
<feature type="domain" description="Zn(2)-C6 fungal-type" evidence="8">
    <location>
        <begin position="61"/>
        <end position="90"/>
    </location>
</feature>
<evidence type="ECO:0000256" key="3">
    <source>
        <dbReference type="ARBA" id="ARBA00023015"/>
    </source>
</evidence>
<gene>
    <name evidence="9" type="ORF">PG999_010201</name>
</gene>
<reference evidence="9 10" key="1">
    <citation type="submission" date="2023-01" db="EMBL/GenBank/DDBJ databases">
        <title>Analysis of 21 Apiospora genomes using comparative genomics revels a genus with tremendous synthesis potential of carbohydrate active enzymes and secondary metabolites.</title>
        <authorList>
            <person name="Sorensen T."/>
        </authorList>
    </citation>
    <scope>NUCLEOTIDE SEQUENCE [LARGE SCALE GENOMIC DNA]</scope>
    <source>
        <strain evidence="9 10">CBS 117206</strain>
    </source>
</reference>
<keyword evidence="10" id="KW-1185">Reference proteome</keyword>
<evidence type="ECO:0000256" key="5">
    <source>
        <dbReference type="ARBA" id="ARBA00023163"/>
    </source>
</evidence>
<dbReference type="SUPFAM" id="SSF57701">
    <property type="entry name" value="Zn2/Cys6 DNA-binding domain"/>
    <property type="match status" value="1"/>
</dbReference>
<dbReference type="AlphaFoldDB" id="A0AAW0QAT9"/>
<dbReference type="PANTHER" id="PTHR36206">
    <property type="entry name" value="ASPERCRYPTIN BIOSYNTHESIS CLUSTER-SPECIFIC TRANSCRIPTION REGULATOR ATNN-RELATED"/>
    <property type="match status" value="1"/>
</dbReference>
<dbReference type="InterPro" id="IPR001138">
    <property type="entry name" value="Zn2Cys6_DnaBD"/>
</dbReference>
<evidence type="ECO:0000313" key="10">
    <source>
        <dbReference type="Proteomes" id="UP001392437"/>
    </source>
</evidence>
<evidence type="ECO:0000256" key="6">
    <source>
        <dbReference type="ARBA" id="ARBA00023242"/>
    </source>
</evidence>
<evidence type="ECO:0000256" key="2">
    <source>
        <dbReference type="ARBA" id="ARBA00022833"/>
    </source>
</evidence>
<keyword evidence="1" id="KW-0479">Metal-binding</keyword>
<dbReference type="GO" id="GO:0003677">
    <property type="term" value="F:DNA binding"/>
    <property type="evidence" value="ECO:0007669"/>
    <property type="project" value="UniProtKB-KW"/>
</dbReference>
<dbReference type="GO" id="GO:0008270">
    <property type="term" value="F:zinc ion binding"/>
    <property type="evidence" value="ECO:0007669"/>
    <property type="project" value="InterPro"/>
</dbReference>
<dbReference type="InterPro" id="IPR036864">
    <property type="entry name" value="Zn2-C6_fun-type_DNA-bd_sf"/>
</dbReference>
<dbReference type="EMBL" id="JAQQWP010000009">
    <property type="protein sequence ID" value="KAK8099827.1"/>
    <property type="molecule type" value="Genomic_DNA"/>
</dbReference>
<evidence type="ECO:0000256" key="4">
    <source>
        <dbReference type="ARBA" id="ARBA00023125"/>
    </source>
</evidence>
<sequence>MQQGGSASLAKKVSQVCPEVQIGLQDLQVSLSPRTATWGPIVFTCPKDSEADAASLASRLRIRRIKCDEARPSCLKCTSTGRKCDGYDENPLTSPAAEGSEAPSKKPNKPESPCTTASAAQPQQGQAKCRGPALQNLGPLMVLPVAGSAQAENLCFFEHISIKQLNEYQTSESWRNTLMLFSQTVPAVRHAAMAVGLIYRSYLDHDTRDSHQTQPWQPNSTAFLHYNRAIQLLLNQQTNDSIETTAITLLVCYLFTCFEHLAGNEVQAITHLRGGVKLSQKMGLATLGNNDNECDNASPIGVGTLLGQVTRQIRRLDMQAVMFLRHWTPVEMQEKLVCQLPTYDAAFQSLEQAIDHFQPLIAQVMILRNMEHQMFPAAIRTPGPARSLKDAVLHQMNTWSSLFENMLLLQQGQPRAKGSEAHRVISLLRLQYISGRVFLLSYGSRREMDYDDFLPQFRQCVVLASDVAAAHERFSGSPVPTFTPEIGFVPTLNLIGVKCRHPVVRREALSILRRQRTQESVWDSFAAARVLERVIELEEGGLVNGPRAQGMGQIPVWQRVETMTWKNLVKGQGQLPARVEIKYRFCTREELHSETLAL</sequence>
<dbReference type="Pfam" id="PF11951">
    <property type="entry name" value="Fungal_trans_2"/>
    <property type="match status" value="1"/>
</dbReference>
<proteinExistence type="predicted"/>